<evidence type="ECO:0000259" key="2">
    <source>
        <dbReference type="Pfam" id="PF02225"/>
    </source>
</evidence>
<dbReference type="Proteomes" id="UP000291822">
    <property type="component" value="Unassembled WGS sequence"/>
</dbReference>
<evidence type="ECO:0000313" key="5">
    <source>
        <dbReference type="Proteomes" id="UP000291822"/>
    </source>
</evidence>
<evidence type="ECO:0000313" key="4">
    <source>
        <dbReference type="EMBL" id="TCI08653.1"/>
    </source>
</evidence>
<protein>
    <submittedName>
        <fullName evidence="4">M28 family peptidase</fullName>
    </submittedName>
</protein>
<dbReference type="Pfam" id="PF02225">
    <property type="entry name" value="PA"/>
    <property type="match status" value="1"/>
</dbReference>
<evidence type="ECO:0000259" key="3">
    <source>
        <dbReference type="Pfam" id="PF04389"/>
    </source>
</evidence>
<evidence type="ECO:0000256" key="1">
    <source>
        <dbReference type="SAM" id="SignalP"/>
    </source>
</evidence>
<sequence length="462" mass="49235">MNTVPYSTFARRSLAAVTAMALAGAAAASDTGSQDLYHAAKAHIHAFERIAREHGNDRSDGSPGFEASAAYVETVLRQAGYRPWRQYFHYVGQKVHKKRAATNVPQLAQVLNRPVAGTPATPAGGIRTLVASLGPHDGCHASDWEGRNVRDTILLMPLTRSTQCSLNAQLIGARQHGALAVVTYVADSNRAEPYEGLGDDGSGALPATIITGTDAHRLNAALERGKVTMHLDLASTQTTLRSFNVLAEKVGSTGGKMFMAGAHLDSVPDSPGVEDNAAGSALVLASAVSLANLRHPQTLRFAWWGAEEVGLEGSRHFVAQLTPLRQARLAGYFNFDAVASPNPIIGVYETGRHDSASLALRRAFTVHFDRTDQAWIPCRNVPRSSDSAAFLEAGIPVGGLCAFGDHGTKTLEEQQLFGGESGQPYSSTSHTPQDDLDHISWDAVRTFAPAVRQALDTLANDG</sequence>
<dbReference type="PANTHER" id="PTHR12147:SF26">
    <property type="entry name" value="PEPTIDASE M28 DOMAIN-CONTAINING PROTEIN"/>
    <property type="match status" value="1"/>
</dbReference>
<dbReference type="PANTHER" id="PTHR12147">
    <property type="entry name" value="METALLOPEPTIDASE M28 FAMILY MEMBER"/>
    <property type="match status" value="1"/>
</dbReference>
<dbReference type="Pfam" id="PF04389">
    <property type="entry name" value="Peptidase_M28"/>
    <property type="match status" value="1"/>
</dbReference>
<feature type="domain" description="Peptidase M28" evidence="3">
    <location>
        <begin position="244"/>
        <end position="453"/>
    </location>
</feature>
<dbReference type="GO" id="GO:0008235">
    <property type="term" value="F:metalloexopeptidase activity"/>
    <property type="evidence" value="ECO:0007669"/>
    <property type="project" value="InterPro"/>
</dbReference>
<keyword evidence="1" id="KW-0732">Signal</keyword>
<accession>A0A4R0YRY9</accession>
<feature type="signal peptide" evidence="1">
    <location>
        <begin position="1"/>
        <end position="28"/>
    </location>
</feature>
<dbReference type="SUPFAM" id="SSF53187">
    <property type="entry name" value="Zn-dependent exopeptidases"/>
    <property type="match status" value="1"/>
</dbReference>
<dbReference type="EMBL" id="SJTG01000004">
    <property type="protein sequence ID" value="TCI08653.1"/>
    <property type="molecule type" value="Genomic_DNA"/>
</dbReference>
<feature type="chain" id="PRO_5020447096" evidence="1">
    <location>
        <begin position="29"/>
        <end position="462"/>
    </location>
</feature>
<gene>
    <name evidence="4" type="ORF">EZM97_29005</name>
</gene>
<proteinExistence type="predicted"/>
<dbReference type="GO" id="GO:0006508">
    <property type="term" value="P:proteolysis"/>
    <property type="evidence" value="ECO:0007669"/>
    <property type="project" value="InterPro"/>
</dbReference>
<reference evidence="4 5" key="1">
    <citation type="submission" date="2019-02" db="EMBL/GenBank/DDBJ databases">
        <title>Dyella amyloliquefaciens sp. nov., isolated from forest soil.</title>
        <authorList>
            <person name="Gao Z.-H."/>
            <person name="Qiu L.-H."/>
        </authorList>
    </citation>
    <scope>NUCLEOTIDE SEQUENCE [LARGE SCALE GENOMIC DNA]</scope>
    <source>
        <strain evidence="4 5">KACC 12747</strain>
    </source>
</reference>
<dbReference type="AlphaFoldDB" id="A0A4R0YRY9"/>
<comment type="caution">
    <text evidence="4">The sequence shown here is derived from an EMBL/GenBank/DDBJ whole genome shotgun (WGS) entry which is preliminary data.</text>
</comment>
<dbReference type="InterPro" id="IPR045175">
    <property type="entry name" value="M28_fam"/>
</dbReference>
<dbReference type="Gene3D" id="3.50.30.30">
    <property type="match status" value="1"/>
</dbReference>
<dbReference type="RefSeq" id="WP_131152896.1">
    <property type="nucleotide sequence ID" value="NZ_SJTG01000004.1"/>
</dbReference>
<dbReference type="Gene3D" id="3.40.630.10">
    <property type="entry name" value="Zn peptidases"/>
    <property type="match status" value="1"/>
</dbReference>
<name>A0A4R0YRY9_9GAMM</name>
<feature type="domain" description="PA" evidence="2">
    <location>
        <begin position="128"/>
        <end position="218"/>
    </location>
</feature>
<dbReference type="InterPro" id="IPR007484">
    <property type="entry name" value="Peptidase_M28"/>
</dbReference>
<organism evidence="4 5">
    <name type="scientific">Dyella soli</name>
    <dbReference type="NCBI Taxonomy" id="522319"/>
    <lineage>
        <taxon>Bacteria</taxon>
        <taxon>Pseudomonadati</taxon>
        <taxon>Pseudomonadota</taxon>
        <taxon>Gammaproteobacteria</taxon>
        <taxon>Lysobacterales</taxon>
        <taxon>Rhodanobacteraceae</taxon>
        <taxon>Dyella</taxon>
    </lineage>
</organism>
<dbReference type="InterPro" id="IPR003137">
    <property type="entry name" value="PA_domain"/>
</dbReference>
<keyword evidence="5" id="KW-1185">Reference proteome</keyword>